<comment type="caution">
    <text evidence="2">The sequence shown here is derived from an EMBL/GenBank/DDBJ whole genome shotgun (WGS) entry which is preliminary data.</text>
</comment>
<dbReference type="Pfam" id="PF05661">
    <property type="entry name" value="DUF808"/>
    <property type="match status" value="1"/>
</dbReference>
<sequence length="323" mass="33557">MSGLLALLDDVAGIAKIAASSVDDVAGQAAKAGAKAAGAVIDDAAVTPKYVHGFSASREVPIVLRIARGSLINKLVILLPVALLLSAFADWAITPLLMLGGSYLCFEGAEKVMHALGHHKVNEPQLQTTEDGAAGLEEERVKGAIKTDFILSAEIMTIALAAIPDGDPIWKEALILAIVAVGITVAVYGFVAIIVKADDFGLHLVERGGALAGFGRGLVRFMPGFMKVLTVVGTAAMIWVGGQIVVHGLHELGMHQPYQWVRERSEAAAQALPQVAGAAGWATTAFLDGIFGLVLGFILIPLVQHVISPVIGAVRGIFGGARA</sequence>
<name>A0ABU3EFF0_9RHOB</name>
<feature type="transmembrane region" description="Helical" evidence="1">
    <location>
        <begin position="173"/>
        <end position="195"/>
    </location>
</feature>
<dbReference type="PANTHER" id="PTHR30503:SF3">
    <property type="entry name" value="INNER MEMBRANE PROTEIN YEDI"/>
    <property type="match status" value="1"/>
</dbReference>
<feature type="transmembrane region" description="Helical" evidence="1">
    <location>
        <begin position="225"/>
        <end position="246"/>
    </location>
</feature>
<protein>
    <submittedName>
        <fullName evidence="2">DUF808 domain-containing protein</fullName>
    </submittedName>
</protein>
<accession>A0ABU3EFF0</accession>
<gene>
    <name evidence="2" type="ORF">RM190_13680</name>
</gene>
<organism evidence="2 3">
    <name type="scientific">Paracoccus broussonetiae</name>
    <dbReference type="NCBI Taxonomy" id="3075834"/>
    <lineage>
        <taxon>Bacteria</taxon>
        <taxon>Pseudomonadati</taxon>
        <taxon>Pseudomonadota</taxon>
        <taxon>Alphaproteobacteria</taxon>
        <taxon>Rhodobacterales</taxon>
        <taxon>Paracoccaceae</taxon>
        <taxon>Paracoccus</taxon>
    </lineage>
</organism>
<keyword evidence="1" id="KW-0472">Membrane</keyword>
<dbReference type="PIRSF" id="PIRSF016660">
    <property type="entry name" value="YedI"/>
    <property type="match status" value="1"/>
</dbReference>
<feature type="transmembrane region" description="Helical" evidence="1">
    <location>
        <begin position="75"/>
        <end position="93"/>
    </location>
</feature>
<keyword evidence="1" id="KW-0812">Transmembrane</keyword>
<dbReference type="PANTHER" id="PTHR30503">
    <property type="entry name" value="INNER MEMBRANE PROTEIN YEDI"/>
    <property type="match status" value="1"/>
</dbReference>
<proteinExistence type="predicted"/>
<keyword evidence="3" id="KW-1185">Reference proteome</keyword>
<reference evidence="3" key="1">
    <citation type="submission" date="2023-07" db="EMBL/GenBank/DDBJ databases">
        <title>Characterization of two Paracoccaceae strains isolated from Phycosphere and proposal of Xinfangfangia lacusdiani sp. nov.</title>
        <authorList>
            <person name="Deng Y."/>
            <person name="Zhang Y.Q."/>
        </authorList>
    </citation>
    <scope>NUCLEOTIDE SEQUENCE [LARGE SCALE GENOMIC DNA]</scope>
    <source>
        <strain evidence="3">CPCC 101403</strain>
    </source>
</reference>
<evidence type="ECO:0000256" key="1">
    <source>
        <dbReference type="SAM" id="Phobius"/>
    </source>
</evidence>
<evidence type="ECO:0000313" key="3">
    <source>
        <dbReference type="Proteomes" id="UP001251085"/>
    </source>
</evidence>
<keyword evidence="1" id="KW-1133">Transmembrane helix</keyword>
<feature type="transmembrane region" description="Helical" evidence="1">
    <location>
        <begin position="290"/>
        <end position="314"/>
    </location>
</feature>
<dbReference type="Proteomes" id="UP001251085">
    <property type="component" value="Unassembled WGS sequence"/>
</dbReference>
<dbReference type="RefSeq" id="WP_311760016.1">
    <property type="nucleotide sequence ID" value="NZ_JAVRQI010000010.1"/>
</dbReference>
<evidence type="ECO:0000313" key="2">
    <source>
        <dbReference type="EMBL" id="MDT1062924.1"/>
    </source>
</evidence>
<dbReference type="InterPro" id="IPR008526">
    <property type="entry name" value="YedI"/>
</dbReference>
<dbReference type="EMBL" id="JAVRQI010000010">
    <property type="protein sequence ID" value="MDT1062924.1"/>
    <property type="molecule type" value="Genomic_DNA"/>
</dbReference>